<evidence type="ECO:0000259" key="2">
    <source>
        <dbReference type="Pfam" id="PF12728"/>
    </source>
</evidence>
<dbReference type="InterPro" id="IPR010093">
    <property type="entry name" value="SinI_DNA-bd"/>
</dbReference>
<organism evidence="3 4">
    <name type="scientific">Knoellia remsis</name>
    <dbReference type="NCBI Taxonomy" id="407159"/>
    <lineage>
        <taxon>Bacteria</taxon>
        <taxon>Bacillati</taxon>
        <taxon>Actinomycetota</taxon>
        <taxon>Actinomycetes</taxon>
        <taxon>Micrococcales</taxon>
        <taxon>Intrasporangiaceae</taxon>
        <taxon>Knoellia</taxon>
    </lineage>
</organism>
<feature type="region of interest" description="Disordered" evidence="1">
    <location>
        <begin position="135"/>
        <end position="166"/>
    </location>
</feature>
<dbReference type="Gene3D" id="1.10.1660.10">
    <property type="match status" value="1"/>
</dbReference>
<dbReference type="SUPFAM" id="SSF46955">
    <property type="entry name" value="Putative DNA-binding domain"/>
    <property type="match status" value="1"/>
</dbReference>
<accession>A0A2T0U7Y2</accession>
<dbReference type="InterPro" id="IPR009061">
    <property type="entry name" value="DNA-bd_dom_put_sf"/>
</dbReference>
<dbReference type="GO" id="GO:0003677">
    <property type="term" value="F:DNA binding"/>
    <property type="evidence" value="ECO:0007669"/>
    <property type="project" value="InterPro"/>
</dbReference>
<evidence type="ECO:0000256" key="1">
    <source>
        <dbReference type="SAM" id="MobiDB-lite"/>
    </source>
</evidence>
<name>A0A2T0U7Y2_9MICO</name>
<protein>
    <submittedName>
        <fullName evidence="3">Excisionase family DNA binding protein</fullName>
    </submittedName>
</protein>
<keyword evidence="4" id="KW-1185">Reference proteome</keyword>
<feature type="domain" description="Helix-turn-helix" evidence="2">
    <location>
        <begin position="85"/>
        <end position="135"/>
    </location>
</feature>
<dbReference type="RefSeq" id="WP_106298572.1">
    <property type="nucleotide sequence ID" value="NZ_PVTI01000026.1"/>
</dbReference>
<reference evidence="3 4" key="1">
    <citation type="submission" date="2018-03" db="EMBL/GenBank/DDBJ databases">
        <title>Genomic Encyclopedia of Archaeal and Bacterial Type Strains, Phase II (KMG-II): from individual species to whole genera.</title>
        <authorList>
            <person name="Goeker M."/>
        </authorList>
    </citation>
    <scope>NUCLEOTIDE SEQUENCE [LARGE SCALE GENOMIC DNA]</scope>
    <source>
        <strain evidence="3 4">ATCC BAA-1496</strain>
    </source>
</reference>
<dbReference type="Pfam" id="PF12728">
    <property type="entry name" value="HTH_17"/>
    <property type="match status" value="1"/>
</dbReference>
<dbReference type="AlphaFoldDB" id="A0A2T0U7Y2"/>
<dbReference type="OrthoDB" id="26212at2"/>
<comment type="caution">
    <text evidence="3">The sequence shown here is derived from an EMBL/GenBank/DDBJ whole genome shotgun (WGS) entry which is preliminary data.</text>
</comment>
<gene>
    <name evidence="3" type="ORF">BCF74_12623</name>
</gene>
<evidence type="ECO:0000313" key="3">
    <source>
        <dbReference type="EMBL" id="PRY54009.1"/>
    </source>
</evidence>
<dbReference type="InterPro" id="IPR041657">
    <property type="entry name" value="HTH_17"/>
</dbReference>
<sequence length="166" mass="18168">MSRTRTAAVSAPHTYIANDREDAQILDIVRALEAAGGRAPKVTPSLVAADGTRLELPPAMFAVLKQVAEALADGMGVSVAPLNALLTTQEAADYLGISRPTLVRMLERGDLPMEKPGRHRFVRLSDLVEFQKQQRADRRHTLAEMQRQGQEDGLYDATDGPPPRTR</sequence>
<dbReference type="EMBL" id="PVTI01000026">
    <property type="protein sequence ID" value="PRY54009.1"/>
    <property type="molecule type" value="Genomic_DNA"/>
</dbReference>
<dbReference type="Proteomes" id="UP000237822">
    <property type="component" value="Unassembled WGS sequence"/>
</dbReference>
<proteinExistence type="predicted"/>
<evidence type="ECO:0000313" key="4">
    <source>
        <dbReference type="Proteomes" id="UP000237822"/>
    </source>
</evidence>
<dbReference type="NCBIfam" id="TIGR01764">
    <property type="entry name" value="excise"/>
    <property type="match status" value="1"/>
</dbReference>